<organism evidence="4 5">
    <name type="scientific">Rhizobium mesosinicum</name>
    <dbReference type="NCBI Taxonomy" id="335017"/>
    <lineage>
        <taxon>Bacteria</taxon>
        <taxon>Pseudomonadati</taxon>
        <taxon>Pseudomonadota</taxon>
        <taxon>Alphaproteobacteria</taxon>
        <taxon>Hyphomicrobiales</taxon>
        <taxon>Rhizobiaceae</taxon>
        <taxon>Rhizobium/Agrobacterium group</taxon>
        <taxon>Rhizobium</taxon>
    </lineage>
</organism>
<reference evidence="4 5" key="1">
    <citation type="journal article" date="2021" name="MBio">
        <title>Poor Competitiveness of Bradyrhizobium in Pigeon Pea Root Colonization in Indian Soils.</title>
        <authorList>
            <person name="Chalasani D."/>
            <person name="Basu A."/>
            <person name="Pullabhotla S.V.S.R.N."/>
            <person name="Jorrin B."/>
            <person name="Neal A.L."/>
            <person name="Poole P.S."/>
            <person name="Podile A.R."/>
            <person name="Tkacz A."/>
        </authorList>
    </citation>
    <scope>NUCLEOTIDE SEQUENCE [LARGE SCALE GENOMIC DNA]</scope>
    <source>
        <strain evidence="4 5">HU56</strain>
    </source>
</reference>
<dbReference type="SUPFAM" id="SSF56436">
    <property type="entry name" value="C-type lectin-like"/>
    <property type="match status" value="1"/>
</dbReference>
<evidence type="ECO:0000259" key="2">
    <source>
        <dbReference type="PROSITE" id="PS50041"/>
    </source>
</evidence>
<name>A0ABS7GZ49_9HYPH</name>
<dbReference type="PROSITE" id="PS50125">
    <property type="entry name" value="GUANYLATE_CYCLASE_2"/>
    <property type="match status" value="1"/>
</dbReference>
<keyword evidence="5" id="KW-1185">Reference proteome</keyword>
<dbReference type="SUPFAM" id="SSF55073">
    <property type="entry name" value="Nucleotide cyclase"/>
    <property type="match status" value="1"/>
</dbReference>
<dbReference type="EMBL" id="JAEUAK010000009">
    <property type="protein sequence ID" value="MBW9054991.1"/>
    <property type="molecule type" value="Genomic_DNA"/>
</dbReference>
<dbReference type="PROSITE" id="PS50041">
    <property type="entry name" value="C_TYPE_LECTIN_2"/>
    <property type="match status" value="1"/>
</dbReference>
<dbReference type="InterPro" id="IPR016186">
    <property type="entry name" value="C-type_lectin-like/link_sf"/>
</dbReference>
<dbReference type="InterPro" id="IPR029787">
    <property type="entry name" value="Nucleotide_cyclase"/>
</dbReference>
<proteinExistence type="predicted"/>
<sequence length="396" mass="43521">MRRTLATILAADVAQYSSHMEEHETSTLFHLVELRSRMDPLIAKYNGRIANTAGDSIIAVFESPVEAVEAAIEIQEAHKAYNAGVKERERLFYRIGINIGDVTIQQNGDVLGGGVNIAARLESVAVPGGICVSENVYEQVDRKLPTTLTKLGEQYVKNLEKPIKVYAIGPTSNSFGHALQTFLIRTVKRPSMQLTIVSLALVATMLSGYLLLNIRTPDWATRGDEQGQFNGLTKQEILAKFDLVTTGHFQNSDYYIIRYWGGLTMDVLEELADALGGHVVTINSAAENMYLFDLSLQQPGHWMVQDISDGSKQVSGPMIGLVQTPGSVEPGQGWHWLDGETVTFTNWKQGGPENSKGHQNLAQFRANGMTPVPYWDDIDDCQDSVIIEVPASAAVN</sequence>
<dbReference type="Proteomes" id="UP000717752">
    <property type="component" value="Unassembled WGS sequence"/>
</dbReference>
<dbReference type="Gene3D" id="3.30.70.1230">
    <property type="entry name" value="Nucleotide cyclase"/>
    <property type="match status" value="1"/>
</dbReference>
<evidence type="ECO:0000256" key="1">
    <source>
        <dbReference type="SAM" id="Phobius"/>
    </source>
</evidence>
<dbReference type="PANTHER" id="PTHR43081">
    <property type="entry name" value="ADENYLATE CYCLASE, TERMINAL-DIFFERENTIATION SPECIFIC-RELATED"/>
    <property type="match status" value="1"/>
</dbReference>
<dbReference type="Gene3D" id="3.10.100.10">
    <property type="entry name" value="Mannose-Binding Protein A, subunit A"/>
    <property type="match status" value="1"/>
</dbReference>
<gene>
    <name evidence="4" type="ORF">JNB85_21555</name>
</gene>
<feature type="transmembrane region" description="Helical" evidence="1">
    <location>
        <begin position="194"/>
        <end position="212"/>
    </location>
</feature>
<dbReference type="CDD" id="cd07302">
    <property type="entry name" value="CHD"/>
    <property type="match status" value="1"/>
</dbReference>
<feature type="domain" description="Guanylate cyclase" evidence="3">
    <location>
        <begin position="7"/>
        <end position="122"/>
    </location>
</feature>
<dbReference type="PANTHER" id="PTHR43081:SF19">
    <property type="entry name" value="PH-SENSITIVE ADENYLATE CYCLASE RV1264"/>
    <property type="match status" value="1"/>
</dbReference>
<dbReference type="InterPro" id="IPR001304">
    <property type="entry name" value="C-type_lectin-like"/>
</dbReference>
<feature type="domain" description="C-type lectin" evidence="2">
    <location>
        <begin position="249"/>
        <end position="377"/>
    </location>
</feature>
<keyword evidence="1" id="KW-0812">Transmembrane</keyword>
<comment type="caution">
    <text evidence="4">The sequence shown here is derived from an EMBL/GenBank/DDBJ whole genome shotgun (WGS) entry which is preliminary data.</text>
</comment>
<dbReference type="InterPro" id="IPR050697">
    <property type="entry name" value="Adenylyl/Guanylyl_Cyclase_3/4"/>
</dbReference>
<evidence type="ECO:0000259" key="3">
    <source>
        <dbReference type="PROSITE" id="PS50125"/>
    </source>
</evidence>
<dbReference type="InterPro" id="IPR001054">
    <property type="entry name" value="A/G_cyclase"/>
</dbReference>
<protein>
    <recommendedName>
        <fullName evidence="6">Adenylate/guanylate cyclase domain-containing protein</fullName>
    </recommendedName>
</protein>
<keyword evidence="1" id="KW-0472">Membrane</keyword>
<accession>A0ABS7GZ49</accession>
<evidence type="ECO:0000313" key="5">
    <source>
        <dbReference type="Proteomes" id="UP000717752"/>
    </source>
</evidence>
<dbReference type="Pfam" id="PF00211">
    <property type="entry name" value="Guanylate_cyc"/>
    <property type="match status" value="1"/>
</dbReference>
<keyword evidence="1" id="KW-1133">Transmembrane helix</keyword>
<evidence type="ECO:0008006" key="6">
    <source>
        <dbReference type="Google" id="ProtNLM"/>
    </source>
</evidence>
<dbReference type="RefSeq" id="WP_220336340.1">
    <property type="nucleotide sequence ID" value="NZ_JAEUAK010000009.1"/>
</dbReference>
<dbReference type="InterPro" id="IPR016187">
    <property type="entry name" value="CTDL_fold"/>
</dbReference>
<evidence type="ECO:0000313" key="4">
    <source>
        <dbReference type="EMBL" id="MBW9054991.1"/>
    </source>
</evidence>